<feature type="transmembrane region" description="Helical" evidence="1">
    <location>
        <begin position="7"/>
        <end position="27"/>
    </location>
</feature>
<dbReference type="OrthoDB" id="43895at2"/>
<dbReference type="AlphaFoldDB" id="A0A2S5GFK3"/>
<evidence type="ECO:0000313" key="2">
    <source>
        <dbReference type="EMBL" id="PPA71701.1"/>
    </source>
</evidence>
<keyword evidence="1" id="KW-0812">Transmembrane</keyword>
<accession>A0A2S5GFK3</accession>
<gene>
    <name evidence="2" type="ORF">C4B60_06505</name>
</gene>
<dbReference type="Proteomes" id="UP000239047">
    <property type="component" value="Unassembled WGS sequence"/>
</dbReference>
<feature type="transmembrane region" description="Helical" evidence="1">
    <location>
        <begin position="74"/>
        <end position="98"/>
    </location>
</feature>
<keyword evidence="3" id="KW-1185">Reference proteome</keyword>
<proteinExistence type="predicted"/>
<keyword evidence="1" id="KW-1133">Transmembrane helix</keyword>
<evidence type="ECO:0000256" key="1">
    <source>
        <dbReference type="SAM" id="Phobius"/>
    </source>
</evidence>
<evidence type="ECO:0000313" key="3">
    <source>
        <dbReference type="Proteomes" id="UP000239047"/>
    </source>
</evidence>
<dbReference type="EMBL" id="PREZ01000002">
    <property type="protein sequence ID" value="PPA71701.1"/>
    <property type="molecule type" value="Genomic_DNA"/>
</dbReference>
<sequence length="514" mass="59471">MKSGIKLGFLLFAVCSLSWIGFIVIFGQQILPGLFWACLITVISFALFAASIYGFTAGKVPFLKLTNLTEGTGVFLTSLLLFAGANFMMAANLIAVYLGEDLSLDRQEKIEIIAKSALNPYYQEERVQETLDGITYTYPASRKKEINSIHQLIQQEKNRFYELLGTEEHEGLTIELHENYSSLEEYSGLEDVSGYYEYDSKSIHLAAEEEMLDFILLHEYTHYQSHLFAEKHYLPPTRIPHWFEEGIADYLGGESTFWYELEDVEIEITDFTSIDTFDEYDGSRTDDYDPYLQSYLAVEFLVKDYGEELIPELLLSKRPGEFYEKLEAKIEMDITEFQETFLDDLITAQIELENKYELVYDALEDEQYAPAEALLQEIITSGNEYDQDYAKWLLTDSYLEQERYADAISLLEDKISNESYRFKREDLLFLAEISLLFDPEKSLVYAQSAIEETIFGYGVYAEYDDQVLEAYSIINSENPLEGYRILLQENLLYNDNVLTKLSEKLAEEFPEETF</sequence>
<name>A0A2S5GFK3_9BACL</name>
<reference evidence="2 3" key="1">
    <citation type="submission" date="2018-02" db="EMBL/GenBank/DDBJ databases">
        <title>Jeotgalibacillus proteolyticum sp. nov. a protease producing bacterium isolated from ocean sediments of Laizhou Bay.</title>
        <authorList>
            <person name="Li Y."/>
        </authorList>
    </citation>
    <scope>NUCLEOTIDE SEQUENCE [LARGE SCALE GENOMIC DNA]</scope>
    <source>
        <strain evidence="2 3">22-7</strain>
    </source>
</reference>
<dbReference type="RefSeq" id="WP_104057190.1">
    <property type="nucleotide sequence ID" value="NZ_PREZ01000002.1"/>
</dbReference>
<comment type="caution">
    <text evidence="2">The sequence shown here is derived from an EMBL/GenBank/DDBJ whole genome shotgun (WGS) entry which is preliminary data.</text>
</comment>
<keyword evidence="1" id="KW-0472">Membrane</keyword>
<feature type="transmembrane region" description="Helical" evidence="1">
    <location>
        <begin position="33"/>
        <end position="53"/>
    </location>
</feature>
<organism evidence="2 3">
    <name type="scientific">Jeotgalibacillus proteolyticus</name>
    <dbReference type="NCBI Taxonomy" id="2082395"/>
    <lineage>
        <taxon>Bacteria</taxon>
        <taxon>Bacillati</taxon>
        <taxon>Bacillota</taxon>
        <taxon>Bacilli</taxon>
        <taxon>Bacillales</taxon>
        <taxon>Caryophanaceae</taxon>
        <taxon>Jeotgalibacillus</taxon>
    </lineage>
</organism>
<protein>
    <submittedName>
        <fullName evidence="2">Uncharacterized protein</fullName>
    </submittedName>
</protein>